<organism evidence="10 11">
    <name type="scientific">Elasticomyces elasticus</name>
    <dbReference type="NCBI Taxonomy" id="574655"/>
    <lineage>
        <taxon>Eukaryota</taxon>
        <taxon>Fungi</taxon>
        <taxon>Dikarya</taxon>
        <taxon>Ascomycota</taxon>
        <taxon>Pezizomycotina</taxon>
        <taxon>Dothideomycetes</taxon>
        <taxon>Dothideomycetidae</taxon>
        <taxon>Mycosphaerellales</taxon>
        <taxon>Teratosphaeriaceae</taxon>
        <taxon>Elasticomyces</taxon>
    </lineage>
</organism>
<feature type="domain" description="RING-type" evidence="9">
    <location>
        <begin position="6"/>
        <end position="237"/>
    </location>
</feature>
<dbReference type="GO" id="GO:0008270">
    <property type="term" value="F:zinc ion binding"/>
    <property type="evidence" value="ECO:0007669"/>
    <property type="project" value="UniProtKB-KW"/>
</dbReference>
<evidence type="ECO:0000256" key="2">
    <source>
        <dbReference type="ARBA" id="ARBA00012251"/>
    </source>
</evidence>
<comment type="caution">
    <text evidence="10">The sequence shown here is derived from an EMBL/GenBank/DDBJ whole genome shotgun (WGS) entry which is preliminary data.</text>
</comment>
<keyword evidence="8" id="KW-0862">Zinc</keyword>
<dbReference type="CDD" id="cd20336">
    <property type="entry name" value="Rcat_RBR"/>
    <property type="match status" value="1"/>
</dbReference>
<reference evidence="10" key="1">
    <citation type="submission" date="2023-08" db="EMBL/GenBank/DDBJ databases">
        <title>Black Yeasts Isolated from many extreme environments.</title>
        <authorList>
            <person name="Coleine C."/>
            <person name="Stajich J.E."/>
            <person name="Selbmann L."/>
        </authorList>
    </citation>
    <scope>NUCLEOTIDE SEQUENCE</scope>
    <source>
        <strain evidence="10">CCFEE 5810</strain>
    </source>
</reference>
<proteinExistence type="predicted"/>
<accession>A0AAN7VY27</accession>
<dbReference type="Proteomes" id="UP001310594">
    <property type="component" value="Unassembled WGS sequence"/>
</dbReference>
<keyword evidence="6" id="KW-0863">Zinc-finger</keyword>
<evidence type="ECO:0000256" key="4">
    <source>
        <dbReference type="ARBA" id="ARBA00022723"/>
    </source>
</evidence>
<dbReference type="EC" id="2.3.2.31" evidence="2"/>
<dbReference type="AlphaFoldDB" id="A0AAN7VY27"/>
<keyword evidence="3" id="KW-0808">Transferase</keyword>
<keyword evidence="7" id="KW-0833">Ubl conjugation pathway</keyword>
<evidence type="ECO:0000313" key="10">
    <source>
        <dbReference type="EMBL" id="KAK5692841.1"/>
    </source>
</evidence>
<gene>
    <name evidence="10" type="ORF">LTR97_010317</name>
</gene>
<dbReference type="InterPro" id="IPR002867">
    <property type="entry name" value="IBR_dom"/>
</dbReference>
<evidence type="ECO:0000256" key="5">
    <source>
        <dbReference type="ARBA" id="ARBA00022737"/>
    </source>
</evidence>
<evidence type="ECO:0000256" key="6">
    <source>
        <dbReference type="ARBA" id="ARBA00022771"/>
    </source>
</evidence>
<dbReference type="InterPro" id="IPR031127">
    <property type="entry name" value="E3_UB_ligase_RBR"/>
</dbReference>
<evidence type="ECO:0000259" key="9">
    <source>
        <dbReference type="PROSITE" id="PS51873"/>
    </source>
</evidence>
<name>A0AAN7VY27_9PEZI</name>
<evidence type="ECO:0000313" key="11">
    <source>
        <dbReference type="Proteomes" id="UP001310594"/>
    </source>
</evidence>
<evidence type="ECO:0000256" key="7">
    <source>
        <dbReference type="ARBA" id="ARBA00022786"/>
    </source>
</evidence>
<keyword evidence="5" id="KW-0677">Repeat</keyword>
<dbReference type="GO" id="GO:0061630">
    <property type="term" value="F:ubiquitin protein ligase activity"/>
    <property type="evidence" value="ECO:0007669"/>
    <property type="project" value="UniProtKB-EC"/>
</dbReference>
<dbReference type="SUPFAM" id="SSF57850">
    <property type="entry name" value="RING/U-box"/>
    <property type="match status" value="1"/>
</dbReference>
<dbReference type="PROSITE" id="PS51873">
    <property type="entry name" value="TRIAD"/>
    <property type="match status" value="1"/>
</dbReference>
<dbReference type="EMBL" id="JAVRQU010000018">
    <property type="protein sequence ID" value="KAK5692841.1"/>
    <property type="molecule type" value="Genomic_DNA"/>
</dbReference>
<evidence type="ECO:0000256" key="8">
    <source>
        <dbReference type="ARBA" id="ARBA00022833"/>
    </source>
</evidence>
<evidence type="ECO:0000256" key="1">
    <source>
        <dbReference type="ARBA" id="ARBA00001798"/>
    </source>
</evidence>
<keyword evidence="4" id="KW-0479">Metal-binding</keyword>
<protein>
    <recommendedName>
        <fullName evidence="2">RBR-type E3 ubiquitin transferase</fullName>
        <ecNumber evidence="2">2.3.2.31</ecNumber>
    </recommendedName>
</protein>
<dbReference type="GO" id="GO:0016567">
    <property type="term" value="P:protein ubiquitination"/>
    <property type="evidence" value="ECO:0007669"/>
    <property type="project" value="InterPro"/>
</dbReference>
<evidence type="ECO:0000256" key="3">
    <source>
        <dbReference type="ARBA" id="ARBA00022679"/>
    </source>
</evidence>
<sequence>MTTTPPRWTCGCCFDHHYDYTSIDVNKFKMCTTCVKGMFERAIKHEIDYPAIMMSTELHPKHFDHIISSEFVESYVQREKEYKCPTSSRAYCKHFTPGGGKESNVEACGKFVGPLRREEKEVVLIVASCGGCSRLTCLKCGVALTSIELSPAHGCEKRITEDKIAETEEIERAFAGLELGKDFQRCPNEACSRPIQLGEACNHLTCTYCQISFCFVCGTLQEEGSGHWFRGGCPRYNLPGESNARYDGDGDGGNDGDDGMDWGARSIQGGWGVASRNVSPVRARAESADGWGWRPPSPTPSVREANMVDTLVAVRERRRRRAIENGAWD</sequence>
<comment type="catalytic activity">
    <reaction evidence="1">
        <text>[E2 ubiquitin-conjugating enzyme]-S-ubiquitinyl-L-cysteine + [acceptor protein]-L-lysine = [E2 ubiquitin-conjugating enzyme]-L-cysteine + [acceptor protein]-N(6)-ubiquitinyl-L-lysine.</text>
        <dbReference type="EC" id="2.3.2.31"/>
    </reaction>
</comment>
<dbReference type="PANTHER" id="PTHR11685">
    <property type="entry name" value="RBR FAMILY RING FINGER AND IBR DOMAIN-CONTAINING"/>
    <property type="match status" value="1"/>
</dbReference>
<dbReference type="Gene3D" id="1.20.120.1750">
    <property type="match status" value="1"/>
</dbReference>
<dbReference type="InterPro" id="IPR044066">
    <property type="entry name" value="TRIAD_supradom"/>
</dbReference>
<dbReference type="Pfam" id="PF01485">
    <property type="entry name" value="IBR"/>
    <property type="match status" value="1"/>
</dbReference>